<comment type="caution">
    <text evidence="2">The sequence shown here is derived from an EMBL/GenBank/DDBJ whole genome shotgun (WGS) entry which is preliminary data.</text>
</comment>
<dbReference type="InParanoid" id="A0A543AVT1"/>
<evidence type="ECO:0000256" key="1">
    <source>
        <dbReference type="SAM" id="MobiDB-lite"/>
    </source>
</evidence>
<protein>
    <recommendedName>
        <fullName evidence="4">Competence protein CoiA-like protein</fullName>
    </recommendedName>
</protein>
<feature type="compositionally biased region" description="Basic and acidic residues" evidence="1">
    <location>
        <begin position="470"/>
        <end position="508"/>
    </location>
</feature>
<feature type="region of interest" description="Disordered" evidence="1">
    <location>
        <begin position="227"/>
        <end position="260"/>
    </location>
</feature>
<dbReference type="Proteomes" id="UP000317043">
    <property type="component" value="Unassembled WGS sequence"/>
</dbReference>
<sequence length="599" mass="67718">MMLEDTRLVHTAVVGTDEYSHDPITLPMDRRNAKRVRARYENRFWCGYWLGGCGARLGACIGDVKKPYFAHNFSRTSGGGACTRRHTNRRSADHLFIAKQLSTWLIEQGEEVLPPKFHGDFRSGGTCSDFTINLTHNRAIDVVLSNDDVESWLDRTAADSGVSRTLLFGPEVAPPRRVFEGDSHALQLITGNLETGQEIEIATYYYVNVSVGGTRLSRCEYVDDKMSPPMPRPQLVDQTGVVEATDERREGKRSEDLPTGPPFPFAPGSYFIRPLEAGQAYRRELKVAVEAKDLCGSVRPVHAVVKLRNLVRVNRQDELYIPRGAVRAEYFSEAGGLWVLHAESIDRAHGSEQLRPGPLAGKEASRNSAPISRIRVDGVGVFELVKFQGMLRTIAKQFIERSSNSNRKKGNLSLLRQRSRECMRWSNRNGVELALWANSCAWLKQRLRQFPVVEASLKASRSKKSAKRIAVPDRKPRPVRKERGKSVPEDKEPTNPKPVVKEQRKPEPVPKVQAKPKPVRREHHVEDQTPWVSLLEKHLKSNASAWKIRDAHGWIEATFTGTRKITEKARGYSEDSAKNRAAEVYVRRHLTHAIPPQWR</sequence>
<feature type="region of interest" description="Disordered" evidence="1">
    <location>
        <begin position="461"/>
        <end position="525"/>
    </location>
</feature>
<reference evidence="2 3" key="1">
    <citation type="submission" date="2019-06" db="EMBL/GenBank/DDBJ databases">
        <title>Sequencing the genomes of 1000 actinobacteria strains.</title>
        <authorList>
            <person name="Klenk H.-P."/>
        </authorList>
    </citation>
    <scope>NUCLEOTIDE SEQUENCE [LARGE SCALE GENOMIC DNA]</scope>
    <source>
        <strain evidence="2 3">DSM 45928</strain>
    </source>
</reference>
<feature type="compositionally biased region" description="Basic and acidic residues" evidence="1">
    <location>
        <begin position="245"/>
        <end position="256"/>
    </location>
</feature>
<evidence type="ECO:0008006" key="4">
    <source>
        <dbReference type="Google" id="ProtNLM"/>
    </source>
</evidence>
<evidence type="ECO:0000313" key="2">
    <source>
        <dbReference type="EMBL" id="TQL76689.1"/>
    </source>
</evidence>
<proteinExistence type="predicted"/>
<dbReference type="AlphaFoldDB" id="A0A543AVT1"/>
<evidence type="ECO:0000313" key="3">
    <source>
        <dbReference type="Proteomes" id="UP000317043"/>
    </source>
</evidence>
<name>A0A543AVT1_9ACTN</name>
<gene>
    <name evidence="2" type="ORF">FB566_2224</name>
</gene>
<organism evidence="2 3">
    <name type="scientific">Stackebrandtia endophytica</name>
    <dbReference type="NCBI Taxonomy" id="1496996"/>
    <lineage>
        <taxon>Bacteria</taxon>
        <taxon>Bacillati</taxon>
        <taxon>Actinomycetota</taxon>
        <taxon>Actinomycetes</taxon>
        <taxon>Glycomycetales</taxon>
        <taxon>Glycomycetaceae</taxon>
        <taxon>Stackebrandtia</taxon>
    </lineage>
</organism>
<keyword evidence="3" id="KW-1185">Reference proteome</keyword>
<dbReference type="EMBL" id="VFOW01000001">
    <property type="protein sequence ID" value="TQL76689.1"/>
    <property type="molecule type" value="Genomic_DNA"/>
</dbReference>
<accession>A0A543AVT1</accession>